<gene>
    <name evidence="1" type="ORF">GCM10007276_25520</name>
</gene>
<dbReference type="Proteomes" id="UP000602745">
    <property type="component" value="Unassembled WGS sequence"/>
</dbReference>
<keyword evidence="2" id="KW-1185">Reference proteome</keyword>
<accession>A0A8J2YJN5</accession>
<name>A0A8J2YJN5_9RHOB</name>
<protein>
    <recommendedName>
        <fullName evidence="3">DUF3572 family protein</fullName>
    </recommendedName>
</protein>
<reference evidence="1" key="2">
    <citation type="submission" date="2020-09" db="EMBL/GenBank/DDBJ databases">
        <authorList>
            <person name="Sun Q."/>
            <person name="Sedlacek I."/>
        </authorList>
    </citation>
    <scope>NUCLEOTIDE SEQUENCE</scope>
    <source>
        <strain evidence="1">CCM 7684</strain>
    </source>
</reference>
<evidence type="ECO:0008006" key="3">
    <source>
        <dbReference type="Google" id="ProtNLM"/>
    </source>
</evidence>
<proteinExistence type="predicted"/>
<dbReference type="AlphaFoldDB" id="A0A8J2YJN5"/>
<dbReference type="Pfam" id="PF12096">
    <property type="entry name" value="DUF3572"/>
    <property type="match status" value="1"/>
</dbReference>
<evidence type="ECO:0000313" key="1">
    <source>
        <dbReference type="EMBL" id="GGE47269.1"/>
    </source>
</evidence>
<organism evidence="1 2">
    <name type="scientific">Agaricicola taiwanensis</name>
    <dbReference type="NCBI Taxonomy" id="591372"/>
    <lineage>
        <taxon>Bacteria</taxon>
        <taxon>Pseudomonadati</taxon>
        <taxon>Pseudomonadota</taxon>
        <taxon>Alphaproteobacteria</taxon>
        <taxon>Rhodobacterales</taxon>
        <taxon>Paracoccaceae</taxon>
        <taxon>Agaricicola</taxon>
    </lineage>
</organism>
<comment type="caution">
    <text evidence="1">The sequence shown here is derived from an EMBL/GenBank/DDBJ whole genome shotgun (WGS) entry which is preliminary data.</text>
</comment>
<dbReference type="InterPro" id="IPR021955">
    <property type="entry name" value="DUF3572"/>
</dbReference>
<sequence length="89" mass="9373">MPNRLTADPEAIAISALSFIASDAERLRIFLDLTGLQPAEIRSAATSPGFLAAILDHIMSDEALLTAFASDSNVSPEIIPAARHALGRS</sequence>
<dbReference type="EMBL" id="BMCP01000002">
    <property type="protein sequence ID" value="GGE47269.1"/>
    <property type="molecule type" value="Genomic_DNA"/>
</dbReference>
<reference evidence="1" key="1">
    <citation type="journal article" date="2014" name="Int. J. Syst. Evol. Microbiol.">
        <title>Complete genome sequence of Corynebacterium casei LMG S-19264T (=DSM 44701T), isolated from a smear-ripened cheese.</title>
        <authorList>
            <consortium name="US DOE Joint Genome Institute (JGI-PGF)"/>
            <person name="Walter F."/>
            <person name="Albersmeier A."/>
            <person name="Kalinowski J."/>
            <person name="Ruckert C."/>
        </authorList>
    </citation>
    <scope>NUCLEOTIDE SEQUENCE</scope>
    <source>
        <strain evidence="1">CCM 7684</strain>
    </source>
</reference>
<evidence type="ECO:0000313" key="2">
    <source>
        <dbReference type="Proteomes" id="UP000602745"/>
    </source>
</evidence>
<dbReference type="RefSeq" id="WP_188410092.1">
    <property type="nucleotide sequence ID" value="NZ_BMCP01000002.1"/>
</dbReference>